<dbReference type="SUPFAM" id="SSF55550">
    <property type="entry name" value="SH2 domain"/>
    <property type="match status" value="1"/>
</dbReference>
<dbReference type="PANTHER" id="PTHR15127">
    <property type="entry name" value="HEAVYWEIGHT, ISOFORM A"/>
    <property type="match status" value="1"/>
</dbReference>
<comment type="function">
    <text evidence="3">May function as an adapter protein.</text>
</comment>
<dbReference type="CDD" id="cd09945">
    <property type="entry name" value="SH2_SHB_SHD_SHE_SHF_like"/>
    <property type="match status" value="1"/>
</dbReference>
<dbReference type="InterPro" id="IPR051846">
    <property type="entry name" value="SH2_domain_adapters"/>
</dbReference>
<dbReference type="InterPro" id="IPR036860">
    <property type="entry name" value="SH2_dom_sf"/>
</dbReference>
<protein>
    <recommendedName>
        <fullName evidence="4">SH2 domain-containing adapter protein D</fullName>
    </recommendedName>
</protein>
<feature type="compositionally biased region" description="Low complexity" evidence="6">
    <location>
        <begin position="248"/>
        <end position="293"/>
    </location>
</feature>
<gene>
    <name evidence="8" type="ORF">PSYICH_LOCUS4378</name>
</gene>
<dbReference type="EMBL" id="OV651826">
    <property type="protein sequence ID" value="CAH1103185.1"/>
    <property type="molecule type" value="Genomic_DNA"/>
</dbReference>
<evidence type="ECO:0000256" key="5">
    <source>
        <dbReference type="PROSITE-ProRule" id="PRU00191"/>
    </source>
</evidence>
<evidence type="ECO:0000259" key="7">
    <source>
        <dbReference type="PROSITE" id="PS50001"/>
    </source>
</evidence>
<reference evidence="8" key="1">
    <citation type="submission" date="2022-01" db="EMBL/GenBank/DDBJ databases">
        <authorList>
            <person name="King R."/>
        </authorList>
    </citation>
    <scope>NUCLEOTIDE SEQUENCE</scope>
</reference>
<organism evidence="8 9">
    <name type="scientific">Psylliodes chrysocephalus</name>
    <dbReference type="NCBI Taxonomy" id="3402493"/>
    <lineage>
        <taxon>Eukaryota</taxon>
        <taxon>Metazoa</taxon>
        <taxon>Ecdysozoa</taxon>
        <taxon>Arthropoda</taxon>
        <taxon>Hexapoda</taxon>
        <taxon>Insecta</taxon>
        <taxon>Pterygota</taxon>
        <taxon>Neoptera</taxon>
        <taxon>Endopterygota</taxon>
        <taxon>Coleoptera</taxon>
        <taxon>Polyphaga</taxon>
        <taxon>Cucujiformia</taxon>
        <taxon>Chrysomeloidea</taxon>
        <taxon>Chrysomelidae</taxon>
        <taxon>Galerucinae</taxon>
        <taxon>Alticini</taxon>
        <taxon>Psylliodes</taxon>
    </lineage>
</organism>
<dbReference type="OrthoDB" id="5914531at2759"/>
<feature type="compositionally biased region" description="Basic and acidic residues" evidence="6">
    <location>
        <begin position="82"/>
        <end position="96"/>
    </location>
</feature>
<dbReference type="Proteomes" id="UP001153636">
    <property type="component" value="Chromosome 14"/>
</dbReference>
<dbReference type="Gene3D" id="3.30.505.10">
    <property type="entry name" value="SH2 domain"/>
    <property type="match status" value="1"/>
</dbReference>
<feature type="region of interest" description="Disordered" evidence="6">
    <location>
        <begin position="64"/>
        <end position="97"/>
    </location>
</feature>
<feature type="domain" description="SH2" evidence="7">
    <location>
        <begin position="544"/>
        <end position="640"/>
    </location>
</feature>
<proteinExistence type="predicted"/>
<feature type="region of interest" description="Disordered" evidence="6">
    <location>
        <begin position="151"/>
        <end position="170"/>
    </location>
</feature>
<evidence type="ECO:0000313" key="9">
    <source>
        <dbReference type="Proteomes" id="UP001153636"/>
    </source>
</evidence>
<dbReference type="FunFam" id="3.30.505.10:FF:000058">
    <property type="entry name" value="SH2 domain-containing adapter protein D"/>
    <property type="match status" value="1"/>
</dbReference>
<keyword evidence="9" id="KW-1185">Reference proteome</keyword>
<dbReference type="Pfam" id="PF00017">
    <property type="entry name" value="SH2"/>
    <property type="match status" value="1"/>
</dbReference>
<dbReference type="PANTHER" id="PTHR15127:SF32">
    <property type="entry name" value="HEAVYWEIGHT, ISOFORM A"/>
    <property type="match status" value="1"/>
</dbReference>
<feature type="compositionally biased region" description="Polar residues" evidence="6">
    <location>
        <begin position="321"/>
        <end position="344"/>
    </location>
</feature>
<evidence type="ECO:0000256" key="3">
    <source>
        <dbReference type="ARBA" id="ARBA00057390"/>
    </source>
</evidence>
<dbReference type="PRINTS" id="PR00401">
    <property type="entry name" value="SH2DOMAIN"/>
</dbReference>
<evidence type="ECO:0000256" key="4">
    <source>
        <dbReference type="ARBA" id="ARBA00074794"/>
    </source>
</evidence>
<evidence type="ECO:0000256" key="2">
    <source>
        <dbReference type="ARBA" id="ARBA00022999"/>
    </source>
</evidence>
<keyword evidence="1" id="KW-0597">Phosphoprotein</keyword>
<dbReference type="InterPro" id="IPR000980">
    <property type="entry name" value="SH2"/>
</dbReference>
<feature type="region of interest" description="Disordered" evidence="6">
    <location>
        <begin position="113"/>
        <end position="143"/>
    </location>
</feature>
<feature type="compositionally biased region" description="Polar residues" evidence="6">
    <location>
        <begin position="294"/>
        <end position="307"/>
    </location>
</feature>
<accession>A0A9P0CP23</accession>
<dbReference type="SMART" id="SM00252">
    <property type="entry name" value="SH2"/>
    <property type="match status" value="1"/>
</dbReference>
<keyword evidence="2 5" id="KW-0727">SH2 domain</keyword>
<dbReference type="AlphaFoldDB" id="A0A9P0CP23"/>
<sequence length="645" mass="71441">MPPNPVTVTVYDDYGLEDMTRQRHVYETAFDCRISKSDDDLDQIDKVSNHPVLIHVSKVWETHPVKEPPADNGTLNRKIRGRDRESCSKSSQEDNKSVLALSHDIQKLHLAETDENNSASSSGLPLRGNTPSPPSTAPLPAKFHGKEHTMNSIRSAPNLPSHPKSRHLNSSDSLKLRQGSAFEIEFGCSSNQLISEFKGRPVHSKDSDKERICEIKGRPRKEVLLMNKRSKGSLLEFKGRRIRHKYSSTESMTTSSSGGSMESIKSSTSEGNRSTSSSESRQSPSLSSHSSDSGGNPKNYTVPQSSGGFLGNKLHILSPISDKSSQEPMSETSDNNRNNNSQKCSPEEVQPIPENVKTKRRLPQNKNLLNLGFHTTNPEIQGSDSGISIQSREGIKSRFSFTGAELSAPPSQHDFSDLPFDMPKLRRRRAVPEAACTSGSATSVDLRDLPFDMPKLRRRMRLQPSNLETSASQASSSQSVVEADRQALCRPKLTLNLSDLGNRQKHGLGLTLSGLGLTLNSNINQPSTSSDAIDVYLPLEKQGWFHGQISRVEAENVLRILREGSFLVRNSESIKNDFSLSLKSARGFMHMRIQKNCEDGSYVLGQFSKPFKSIPEMIKHFSINRLPIRGAEHMCLLQPVIAQLL</sequence>
<evidence type="ECO:0000313" key="8">
    <source>
        <dbReference type="EMBL" id="CAH1103185.1"/>
    </source>
</evidence>
<feature type="region of interest" description="Disordered" evidence="6">
    <location>
        <begin position="246"/>
        <end position="366"/>
    </location>
</feature>
<dbReference type="GO" id="GO:0001784">
    <property type="term" value="F:phosphotyrosine residue binding"/>
    <property type="evidence" value="ECO:0007669"/>
    <property type="project" value="TreeGrafter"/>
</dbReference>
<evidence type="ECO:0000256" key="1">
    <source>
        <dbReference type="ARBA" id="ARBA00022553"/>
    </source>
</evidence>
<evidence type="ECO:0000256" key="6">
    <source>
        <dbReference type="SAM" id="MobiDB-lite"/>
    </source>
</evidence>
<dbReference type="PROSITE" id="PS50001">
    <property type="entry name" value="SH2"/>
    <property type="match status" value="1"/>
</dbReference>
<name>A0A9P0CP23_9CUCU</name>